<reference evidence="1" key="1">
    <citation type="submission" date="2020-05" db="EMBL/GenBank/DDBJ databases">
        <authorList>
            <person name="Chiriac C."/>
            <person name="Salcher M."/>
            <person name="Ghai R."/>
            <person name="Kavagutti S V."/>
        </authorList>
    </citation>
    <scope>NUCLEOTIDE SEQUENCE</scope>
</reference>
<gene>
    <name evidence="1" type="ORF">UFOVP1356_43</name>
</gene>
<name>A0A6J5RST7_9CAUD</name>
<accession>A0A6J5RST7</accession>
<protein>
    <submittedName>
        <fullName evidence="1">Uncharacterized protein</fullName>
    </submittedName>
</protein>
<organism evidence="1">
    <name type="scientific">uncultured Caudovirales phage</name>
    <dbReference type="NCBI Taxonomy" id="2100421"/>
    <lineage>
        <taxon>Viruses</taxon>
        <taxon>Duplodnaviria</taxon>
        <taxon>Heunggongvirae</taxon>
        <taxon>Uroviricota</taxon>
        <taxon>Caudoviricetes</taxon>
        <taxon>Peduoviridae</taxon>
        <taxon>Maltschvirus</taxon>
        <taxon>Maltschvirus maltsch</taxon>
    </lineage>
</organism>
<proteinExistence type="predicted"/>
<dbReference type="EMBL" id="LR797294">
    <property type="protein sequence ID" value="CAB4200464.1"/>
    <property type="molecule type" value="Genomic_DNA"/>
</dbReference>
<sequence length="82" mass="9020">MKLTNISITKSGVMNAWRMEITVLTPVGEVKSDQHFDDFGGFLTAVKEAATFFAVRIGKIAAEDANKRLLTRAVAPNPERIN</sequence>
<evidence type="ECO:0000313" key="1">
    <source>
        <dbReference type="EMBL" id="CAB4200464.1"/>
    </source>
</evidence>